<dbReference type="CDD" id="cd03469">
    <property type="entry name" value="Rieske_RO_Alpha_N"/>
    <property type="match status" value="1"/>
</dbReference>
<organism evidence="7">
    <name type="scientific">marine metagenome</name>
    <dbReference type="NCBI Taxonomy" id="408172"/>
    <lineage>
        <taxon>unclassified sequences</taxon>
        <taxon>metagenomes</taxon>
        <taxon>ecological metagenomes</taxon>
    </lineage>
</organism>
<evidence type="ECO:0000256" key="4">
    <source>
        <dbReference type="ARBA" id="ARBA00023004"/>
    </source>
</evidence>
<keyword evidence="3" id="KW-0560">Oxidoreductase</keyword>
<evidence type="ECO:0000256" key="3">
    <source>
        <dbReference type="ARBA" id="ARBA00023002"/>
    </source>
</evidence>
<reference evidence="7" key="1">
    <citation type="submission" date="2018-05" db="EMBL/GenBank/DDBJ databases">
        <authorList>
            <person name="Lanie J.A."/>
            <person name="Ng W.-L."/>
            <person name="Kazmierczak K.M."/>
            <person name="Andrzejewski T.M."/>
            <person name="Davidsen T.M."/>
            <person name="Wayne K.J."/>
            <person name="Tettelin H."/>
            <person name="Glass J.I."/>
            <person name="Rusch D."/>
            <person name="Podicherti R."/>
            <person name="Tsui H.-C.T."/>
            <person name="Winkler M.E."/>
        </authorList>
    </citation>
    <scope>NUCLEOTIDE SEQUENCE</scope>
</reference>
<feature type="non-terminal residue" evidence="7">
    <location>
        <position position="210"/>
    </location>
</feature>
<dbReference type="EMBL" id="UINC01032339">
    <property type="protein sequence ID" value="SVB19836.1"/>
    <property type="molecule type" value="Genomic_DNA"/>
</dbReference>
<accession>A0A382C181</accession>
<evidence type="ECO:0000256" key="5">
    <source>
        <dbReference type="ARBA" id="ARBA00023014"/>
    </source>
</evidence>
<dbReference type="InterPro" id="IPR017941">
    <property type="entry name" value="Rieske_2Fe-2S"/>
</dbReference>
<dbReference type="Gene3D" id="2.102.10.10">
    <property type="entry name" value="Rieske [2Fe-2S] iron-sulphur domain"/>
    <property type="match status" value="1"/>
</dbReference>
<dbReference type="GO" id="GO:0005506">
    <property type="term" value="F:iron ion binding"/>
    <property type="evidence" value="ECO:0007669"/>
    <property type="project" value="InterPro"/>
</dbReference>
<protein>
    <recommendedName>
        <fullName evidence="6">Rieske domain-containing protein</fullName>
    </recommendedName>
</protein>
<dbReference type="SUPFAM" id="SSF50022">
    <property type="entry name" value="ISP domain"/>
    <property type="match status" value="1"/>
</dbReference>
<gene>
    <name evidence="7" type="ORF">METZ01_LOCUS172690</name>
</gene>
<keyword evidence="2" id="KW-0479">Metal-binding</keyword>
<dbReference type="PROSITE" id="PS51296">
    <property type="entry name" value="RIESKE"/>
    <property type="match status" value="1"/>
</dbReference>
<keyword evidence="5" id="KW-0411">Iron-sulfur</keyword>
<keyword evidence="1" id="KW-0001">2Fe-2S</keyword>
<keyword evidence="4" id="KW-0408">Iron</keyword>
<evidence type="ECO:0000259" key="6">
    <source>
        <dbReference type="PROSITE" id="PS51296"/>
    </source>
</evidence>
<dbReference type="InterPro" id="IPR001663">
    <property type="entry name" value="Rng_hydr_dOase-A"/>
</dbReference>
<sequence>MADVDSPAMLAALRARENTRGGPVKQTSGKVVDRSEQVSQIRLLMERLDDGLNVDAGGFFHNPTSVYADPDLAERERRAFFAGHPHLVGLTGDLPEPGAFLTCDDLPTPLLGTRDEEGRFRAFVNSCRHRGVVLEERDRGEARRFTCPFHRWSYDIGGALVGLPNADHFGDPDKACLGLVELPAVEEAGLLWVHPDPDGVIDLDEQLGPE</sequence>
<name>A0A382C181_9ZZZZ</name>
<dbReference type="PRINTS" id="PR00090">
    <property type="entry name" value="RNGDIOXGNASE"/>
</dbReference>
<dbReference type="PANTHER" id="PTHR43756:SF5">
    <property type="entry name" value="CHOLINE MONOOXYGENASE, CHLOROPLASTIC"/>
    <property type="match status" value="1"/>
</dbReference>
<proteinExistence type="predicted"/>
<dbReference type="PROSITE" id="PS00570">
    <property type="entry name" value="RING_HYDROXYL_ALPHA"/>
    <property type="match status" value="1"/>
</dbReference>
<dbReference type="InterPro" id="IPR015881">
    <property type="entry name" value="ARHD_Rieske_2Fe_2S"/>
</dbReference>
<feature type="domain" description="Rieske" evidence="6">
    <location>
        <begin position="87"/>
        <end position="193"/>
    </location>
</feature>
<dbReference type="InterPro" id="IPR036922">
    <property type="entry name" value="Rieske_2Fe-2S_sf"/>
</dbReference>
<dbReference type="PANTHER" id="PTHR43756">
    <property type="entry name" value="CHOLINE MONOOXYGENASE, CHLOROPLASTIC"/>
    <property type="match status" value="1"/>
</dbReference>
<dbReference type="Gene3D" id="3.90.380.10">
    <property type="entry name" value="Naphthalene 1,2-dioxygenase Alpha Subunit, Chain A, domain 1"/>
    <property type="match status" value="1"/>
</dbReference>
<dbReference type="GO" id="GO:0051537">
    <property type="term" value="F:2 iron, 2 sulfur cluster binding"/>
    <property type="evidence" value="ECO:0007669"/>
    <property type="project" value="UniProtKB-KW"/>
</dbReference>
<dbReference type="Pfam" id="PF00355">
    <property type="entry name" value="Rieske"/>
    <property type="match status" value="1"/>
</dbReference>
<evidence type="ECO:0000256" key="2">
    <source>
        <dbReference type="ARBA" id="ARBA00022723"/>
    </source>
</evidence>
<dbReference type="AlphaFoldDB" id="A0A382C181"/>
<dbReference type="GO" id="GO:0016491">
    <property type="term" value="F:oxidoreductase activity"/>
    <property type="evidence" value="ECO:0007669"/>
    <property type="project" value="UniProtKB-KW"/>
</dbReference>
<evidence type="ECO:0000256" key="1">
    <source>
        <dbReference type="ARBA" id="ARBA00022714"/>
    </source>
</evidence>
<evidence type="ECO:0000313" key="7">
    <source>
        <dbReference type="EMBL" id="SVB19836.1"/>
    </source>
</evidence>